<name>A0A402AY95_9CHLR</name>
<evidence type="ECO:0008006" key="3">
    <source>
        <dbReference type="Google" id="ProtNLM"/>
    </source>
</evidence>
<dbReference type="AlphaFoldDB" id="A0A402AY95"/>
<keyword evidence="2" id="KW-1185">Reference proteome</keyword>
<protein>
    <recommendedName>
        <fullName evidence="3">3-keto-disaccharide hydrolase domain-containing protein</fullName>
    </recommendedName>
</protein>
<dbReference type="Gene3D" id="2.60.120.560">
    <property type="entry name" value="Exo-inulinase, domain 1"/>
    <property type="match status" value="1"/>
</dbReference>
<sequence length="247" mass="26232">MIVLCGSLVVIVNSTLKSSYTSLSTTPKTGQTPLPKPNGKPIIDDNFSDNNNNWNLFQASGYGAAIQQHTLVMSEGNGKIFLEHVPGAQSLTDFRADMTYTHLQNNNQAYVGLLFRRQTLPGDQSFRGYELKIAADTGQYAIKKVVDPPANHAPGEVNAVVNLASGSLDKMLQPGAPIQASLIVSGTSMTLYVNGALVTSCDDSSSTDPYTTGSVSLLLQNGTDGTPARVAFSHFALYDTGNSTPSI</sequence>
<organism evidence="1 2">
    <name type="scientific">Dictyobacter kobayashii</name>
    <dbReference type="NCBI Taxonomy" id="2014872"/>
    <lineage>
        <taxon>Bacteria</taxon>
        <taxon>Bacillati</taxon>
        <taxon>Chloroflexota</taxon>
        <taxon>Ktedonobacteria</taxon>
        <taxon>Ktedonobacterales</taxon>
        <taxon>Dictyobacteraceae</taxon>
        <taxon>Dictyobacter</taxon>
    </lineage>
</organism>
<comment type="caution">
    <text evidence="1">The sequence shown here is derived from an EMBL/GenBank/DDBJ whole genome shotgun (WGS) entry which is preliminary data.</text>
</comment>
<proteinExistence type="predicted"/>
<dbReference type="EMBL" id="BIFS01000002">
    <property type="protein sequence ID" value="GCE24090.1"/>
    <property type="molecule type" value="Genomic_DNA"/>
</dbReference>
<evidence type="ECO:0000313" key="2">
    <source>
        <dbReference type="Proteomes" id="UP000287188"/>
    </source>
</evidence>
<gene>
    <name evidence="1" type="ORF">KDK_78900</name>
</gene>
<dbReference type="Proteomes" id="UP000287188">
    <property type="component" value="Unassembled WGS sequence"/>
</dbReference>
<accession>A0A402AY95</accession>
<reference evidence="2" key="1">
    <citation type="submission" date="2018-12" db="EMBL/GenBank/DDBJ databases">
        <title>Tengunoibacter tsumagoiensis gen. nov., sp. nov., Dictyobacter kobayashii sp. nov., D. alpinus sp. nov., and D. joshuensis sp. nov. and description of Dictyobacteraceae fam. nov. within the order Ktedonobacterales isolated from Tengu-no-mugimeshi.</title>
        <authorList>
            <person name="Wang C.M."/>
            <person name="Zheng Y."/>
            <person name="Sakai Y."/>
            <person name="Toyoda A."/>
            <person name="Minakuchi Y."/>
            <person name="Abe K."/>
            <person name="Yokota A."/>
            <person name="Yabe S."/>
        </authorList>
    </citation>
    <scope>NUCLEOTIDE SEQUENCE [LARGE SCALE GENOMIC DNA]</scope>
    <source>
        <strain evidence="2">Uno11</strain>
    </source>
</reference>
<evidence type="ECO:0000313" key="1">
    <source>
        <dbReference type="EMBL" id="GCE24090.1"/>
    </source>
</evidence>